<dbReference type="EMBL" id="CP093346">
    <property type="protein sequence ID" value="WOG98980.1"/>
    <property type="molecule type" value="Genomic_DNA"/>
</dbReference>
<dbReference type="GO" id="GO:1901259">
    <property type="term" value="P:chloroplast rRNA processing"/>
    <property type="evidence" value="ECO:0007669"/>
    <property type="project" value="UniProtKB-ARBA"/>
</dbReference>
<dbReference type="OrthoDB" id="695233at2759"/>
<dbReference type="Gene3D" id="3.10.450.40">
    <property type="match status" value="1"/>
</dbReference>
<name>A0A165ZBL2_DAUCS</name>
<keyword evidence="7" id="KW-1185">Reference proteome</keyword>
<proteinExistence type="predicted"/>
<protein>
    <submittedName>
        <fullName evidence="5">Uncharacterized protein</fullName>
    </submittedName>
</protein>
<organism evidence="5">
    <name type="scientific">Daucus carota subsp. sativus</name>
    <name type="common">Carrot</name>
    <dbReference type="NCBI Taxonomy" id="79200"/>
    <lineage>
        <taxon>Eukaryota</taxon>
        <taxon>Viridiplantae</taxon>
        <taxon>Streptophyta</taxon>
        <taxon>Embryophyta</taxon>
        <taxon>Tracheophyta</taxon>
        <taxon>Spermatophyta</taxon>
        <taxon>Magnoliopsida</taxon>
        <taxon>eudicotyledons</taxon>
        <taxon>Gunneridae</taxon>
        <taxon>Pentapetalae</taxon>
        <taxon>asterids</taxon>
        <taxon>campanulids</taxon>
        <taxon>Apiales</taxon>
        <taxon>Apiaceae</taxon>
        <taxon>Apioideae</taxon>
        <taxon>Scandiceae</taxon>
        <taxon>Daucinae</taxon>
        <taxon>Daucus</taxon>
        <taxon>Daucus sect. Daucus</taxon>
    </lineage>
</organism>
<reference evidence="5" key="1">
    <citation type="journal article" date="2016" name="Nat. Genet.">
        <title>A high-quality carrot genome assembly provides new insights into carotenoid accumulation and asterid genome evolution.</title>
        <authorList>
            <person name="Iorizzo M."/>
            <person name="Ellison S."/>
            <person name="Senalik D."/>
            <person name="Zeng P."/>
            <person name="Satapoomin P."/>
            <person name="Huang J."/>
            <person name="Bowman M."/>
            <person name="Iovene M."/>
            <person name="Sanseverino W."/>
            <person name="Cavagnaro P."/>
            <person name="Yildiz M."/>
            <person name="Macko-Podgorni A."/>
            <person name="Moranska E."/>
            <person name="Grzebelus E."/>
            <person name="Grzebelus D."/>
            <person name="Ashrafi H."/>
            <person name="Zheng Z."/>
            <person name="Cheng S."/>
            <person name="Spooner D."/>
            <person name="Van Deynze A."/>
            <person name="Simon P."/>
        </authorList>
    </citation>
    <scope>NUCLEOTIDE SEQUENCE [LARGE SCALE GENOMIC DNA]</scope>
    <source>
        <tissue evidence="5">Leaf</tissue>
    </source>
</reference>
<dbReference type="FunFam" id="3.10.450.40:FF:000008">
    <property type="entry name" value="Protein DCL, chloroplastic"/>
    <property type="match status" value="1"/>
</dbReference>
<comment type="subcellular location">
    <subcellularLocation>
        <location evidence="1">Plastid</location>
        <location evidence="1">Chloroplast</location>
    </subcellularLocation>
</comment>
<keyword evidence="4" id="KW-0809">Transit peptide</keyword>
<dbReference type="Proteomes" id="UP000077755">
    <property type="component" value="Chromosome 4"/>
</dbReference>
<dbReference type="PANTHER" id="PTHR33415">
    <property type="entry name" value="PROTEIN EMBRYO DEFECTIVE 514"/>
    <property type="match status" value="1"/>
</dbReference>
<evidence type="ECO:0000313" key="7">
    <source>
        <dbReference type="Proteomes" id="UP000077755"/>
    </source>
</evidence>
<evidence type="ECO:0000256" key="2">
    <source>
        <dbReference type="ARBA" id="ARBA00022528"/>
    </source>
</evidence>
<accession>A0A165ZBL2</accession>
<evidence type="ECO:0000256" key="1">
    <source>
        <dbReference type="ARBA" id="ARBA00004229"/>
    </source>
</evidence>
<dbReference type="OMA" id="DKYPTHA"/>
<dbReference type="InterPro" id="IPR044673">
    <property type="entry name" value="DCL-like"/>
</dbReference>
<evidence type="ECO:0000313" key="6">
    <source>
        <dbReference type="EMBL" id="WOG98980.1"/>
    </source>
</evidence>
<evidence type="ECO:0000313" key="5">
    <source>
        <dbReference type="EMBL" id="KZM99844.1"/>
    </source>
</evidence>
<keyword evidence="2" id="KW-0150">Chloroplast</keyword>
<dbReference type="GO" id="GO:0009658">
    <property type="term" value="P:chloroplast organization"/>
    <property type="evidence" value="ECO:0007669"/>
    <property type="project" value="TreeGrafter"/>
</dbReference>
<dbReference type="Pfam" id="PF11523">
    <property type="entry name" value="DUF3223"/>
    <property type="match status" value="1"/>
</dbReference>
<dbReference type="KEGG" id="dcr:108216395"/>
<evidence type="ECO:0000256" key="3">
    <source>
        <dbReference type="ARBA" id="ARBA00022640"/>
    </source>
</evidence>
<dbReference type="Gramene" id="KZM99844">
    <property type="protein sequence ID" value="KZM99844"/>
    <property type="gene ID" value="DCAR_012794"/>
</dbReference>
<evidence type="ECO:0000256" key="4">
    <source>
        <dbReference type="ARBA" id="ARBA00022946"/>
    </source>
</evidence>
<dbReference type="GO" id="GO:0009507">
    <property type="term" value="C:chloroplast"/>
    <property type="evidence" value="ECO:0007669"/>
    <property type="project" value="UniProtKB-SubCell"/>
</dbReference>
<keyword evidence="3" id="KW-0934">Plastid</keyword>
<dbReference type="EMBL" id="LNRQ01000004">
    <property type="protein sequence ID" value="KZM99844.1"/>
    <property type="molecule type" value="Genomic_DNA"/>
</dbReference>
<sequence>MAAPLLLRSIPLFRHRLQPHRLAVAATLLTRRPCSTLTRPDEYCSPTLPSDTLSRAKSESLSHPARIDDPDYRKWKEKEKEILEDIKPLILFAKDIIHSSRYMDGERLSEEDEKTVLEKLLAYHPRSEDKVGCGLNFIMVDRHPQFRQSRCLFIVRTDGAWIDFSYQKCLRSYIRHKYPSYAEKYIKQHYKRSS</sequence>
<reference evidence="6" key="2">
    <citation type="submission" date="2022-03" db="EMBL/GenBank/DDBJ databases">
        <title>Draft title - Genomic analysis of global carrot germplasm unveils the trajectory of domestication and the origin of high carotenoid orange carrot.</title>
        <authorList>
            <person name="Iorizzo M."/>
            <person name="Ellison S."/>
            <person name="Senalik D."/>
            <person name="Macko-Podgorni A."/>
            <person name="Grzebelus D."/>
            <person name="Bostan H."/>
            <person name="Rolling W."/>
            <person name="Curaba J."/>
            <person name="Simon P."/>
        </authorList>
    </citation>
    <scope>NUCLEOTIDE SEQUENCE</scope>
    <source>
        <tissue evidence="6">Leaf</tissue>
    </source>
</reference>
<dbReference type="PANTHER" id="PTHR33415:SF4">
    <property type="entry name" value="DCL PROTEIN (DUF3223)"/>
    <property type="match status" value="1"/>
</dbReference>
<dbReference type="AlphaFoldDB" id="A0A165ZBL2"/>
<gene>
    <name evidence="5" type="ORF">DCAR_012794</name>
    <name evidence="6" type="ORF">DCAR_0418326</name>
</gene>